<dbReference type="InterPro" id="IPR000086">
    <property type="entry name" value="NUDIX_hydrolase_dom"/>
</dbReference>
<protein>
    <submittedName>
        <fullName evidence="2">NUDIX hydrolase</fullName>
    </submittedName>
</protein>
<dbReference type="Pfam" id="PF14803">
    <property type="entry name" value="Zn_ribbon_Nudix"/>
    <property type="match status" value="1"/>
</dbReference>
<gene>
    <name evidence="2" type="ORF">NKI27_12565</name>
</gene>
<organism evidence="2 3">
    <name type="scientific">Alkalimarinus alittae</name>
    <dbReference type="NCBI Taxonomy" id="2961619"/>
    <lineage>
        <taxon>Bacteria</taxon>
        <taxon>Pseudomonadati</taxon>
        <taxon>Pseudomonadota</taxon>
        <taxon>Gammaproteobacteria</taxon>
        <taxon>Alteromonadales</taxon>
        <taxon>Alteromonadaceae</taxon>
        <taxon>Alkalimarinus</taxon>
    </lineage>
</organism>
<evidence type="ECO:0000313" key="3">
    <source>
        <dbReference type="Proteomes" id="UP001163739"/>
    </source>
</evidence>
<evidence type="ECO:0000259" key="1">
    <source>
        <dbReference type="PROSITE" id="PS51462"/>
    </source>
</evidence>
<dbReference type="Proteomes" id="UP001163739">
    <property type="component" value="Chromosome"/>
</dbReference>
<evidence type="ECO:0000313" key="2">
    <source>
        <dbReference type="EMBL" id="UZE94902.1"/>
    </source>
</evidence>
<keyword evidence="3" id="KW-1185">Reference proteome</keyword>
<name>A0ABY6MYI0_9ALTE</name>
<dbReference type="Gene3D" id="3.90.79.10">
    <property type="entry name" value="Nucleoside Triphosphate Pyrophosphohydrolase"/>
    <property type="match status" value="1"/>
</dbReference>
<dbReference type="CDD" id="cd04511">
    <property type="entry name" value="NUDIX_Hydrolase"/>
    <property type="match status" value="1"/>
</dbReference>
<dbReference type="SUPFAM" id="SSF55811">
    <property type="entry name" value="Nudix"/>
    <property type="match status" value="1"/>
</dbReference>
<dbReference type="InterPro" id="IPR029401">
    <property type="entry name" value="Nudix_N"/>
</dbReference>
<dbReference type="RefSeq" id="WP_265046394.1">
    <property type="nucleotide sequence ID" value="NZ_CP100390.1"/>
</dbReference>
<keyword evidence="2" id="KW-0378">Hydrolase</keyword>
<proteinExistence type="predicted"/>
<sequence>MKFCSECGNPVKNEVPKGDNRLRHVCTHCEIIHYQNPKIVAGTLPIFEGRILLCRRAIEPRLGYWTLPAGFMENQETTSEAALRETLEEAEATVELEGLYTVMNVPEVDQVHIFFRARLLDGNFGAGEETLEAKLFTPQEIPWDQISFPTVFQTLKHYISDHPLDYFPVHVKDILRDK</sequence>
<dbReference type="Gene3D" id="2.20.70.10">
    <property type="match status" value="1"/>
</dbReference>
<reference evidence="2" key="1">
    <citation type="submission" date="2022-06" db="EMBL/GenBank/DDBJ databases">
        <title>Alkalimarinus sp. nov., isolated from gut of a Alitta virens.</title>
        <authorList>
            <person name="Yang A.I."/>
            <person name="Shin N.-R."/>
        </authorList>
    </citation>
    <scope>NUCLEOTIDE SEQUENCE</scope>
    <source>
        <strain evidence="2">A2M4</strain>
    </source>
</reference>
<dbReference type="PANTHER" id="PTHR43222:SF2">
    <property type="entry name" value="NUDIX HYDROLASE 23, CHLOROPLASTIC"/>
    <property type="match status" value="1"/>
</dbReference>
<accession>A0ABY6MYI0</accession>
<dbReference type="PROSITE" id="PS51462">
    <property type="entry name" value="NUDIX"/>
    <property type="match status" value="1"/>
</dbReference>
<dbReference type="Pfam" id="PF00293">
    <property type="entry name" value="NUDIX"/>
    <property type="match status" value="1"/>
</dbReference>
<dbReference type="EMBL" id="CP100390">
    <property type="protein sequence ID" value="UZE94902.1"/>
    <property type="molecule type" value="Genomic_DNA"/>
</dbReference>
<dbReference type="InterPro" id="IPR015797">
    <property type="entry name" value="NUDIX_hydrolase-like_dom_sf"/>
</dbReference>
<dbReference type="PANTHER" id="PTHR43222">
    <property type="entry name" value="NUDIX HYDROLASE 23"/>
    <property type="match status" value="1"/>
</dbReference>
<feature type="domain" description="Nudix hydrolase" evidence="1">
    <location>
        <begin position="22"/>
        <end position="158"/>
    </location>
</feature>
<dbReference type="GO" id="GO:0016787">
    <property type="term" value="F:hydrolase activity"/>
    <property type="evidence" value="ECO:0007669"/>
    <property type="project" value="UniProtKB-KW"/>
</dbReference>